<accession>A0ABR2PQE7</accession>
<evidence type="ECO:0000313" key="3">
    <source>
        <dbReference type="Proteomes" id="UP001396334"/>
    </source>
</evidence>
<dbReference type="EMBL" id="JBBPBN010000053">
    <property type="protein sequence ID" value="KAK8990687.1"/>
    <property type="molecule type" value="Genomic_DNA"/>
</dbReference>
<feature type="compositionally biased region" description="Low complexity" evidence="1">
    <location>
        <begin position="1"/>
        <end position="12"/>
    </location>
</feature>
<protein>
    <submittedName>
        <fullName evidence="2">Uncharacterized protein</fullName>
    </submittedName>
</protein>
<gene>
    <name evidence="2" type="ORF">V6N11_028652</name>
</gene>
<feature type="region of interest" description="Disordered" evidence="1">
    <location>
        <begin position="114"/>
        <end position="139"/>
    </location>
</feature>
<reference evidence="2 3" key="1">
    <citation type="journal article" date="2024" name="G3 (Bethesda)">
        <title>Genome assembly of Hibiscus sabdariffa L. provides insights into metabolisms of medicinal natural products.</title>
        <authorList>
            <person name="Kim T."/>
        </authorList>
    </citation>
    <scope>NUCLEOTIDE SEQUENCE [LARGE SCALE GENOMIC DNA]</scope>
    <source>
        <strain evidence="2">TK-2024</strain>
        <tissue evidence="2">Old leaves</tissue>
    </source>
</reference>
<feature type="region of interest" description="Disordered" evidence="1">
    <location>
        <begin position="1"/>
        <end position="21"/>
    </location>
</feature>
<organism evidence="2 3">
    <name type="scientific">Hibiscus sabdariffa</name>
    <name type="common">roselle</name>
    <dbReference type="NCBI Taxonomy" id="183260"/>
    <lineage>
        <taxon>Eukaryota</taxon>
        <taxon>Viridiplantae</taxon>
        <taxon>Streptophyta</taxon>
        <taxon>Embryophyta</taxon>
        <taxon>Tracheophyta</taxon>
        <taxon>Spermatophyta</taxon>
        <taxon>Magnoliopsida</taxon>
        <taxon>eudicotyledons</taxon>
        <taxon>Gunneridae</taxon>
        <taxon>Pentapetalae</taxon>
        <taxon>rosids</taxon>
        <taxon>malvids</taxon>
        <taxon>Malvales</taxon>
        <taxon>Malvaceae</taxon>
        <taxon>Malvoideae</taxon>
        <taxon>Hibiscus</taxon>
    </lineage>
</organism>
<comment type="caution">
    <text evidence="2">The sequence shown here is derived from an EMBL/GenBank/DDBJ whole genome shotgun (WGS) entry which is preliminary data.</text>
</comment>
<keyword evidence="3" id="KW-1185">Reference proteome</keyword>
<evidence type="ECO:0000313" key="2">
    <source>
        <dbReference type="EMBL" id="KAK8990687.1"/>
    </source>
</evidence>
<dbReference type="Proteomes" id="UP001396334">
    <property type="component" value="Unassembled WGS sequence"/>
</dbReference>
<evidence type="ECO:0000256" key="1">
    <source>
        <dbReference type="SAM" id="MobiDB-lite"/>
    </source>
</evidence>
<name>A0ABR2PQE7_9ROSI</name>
<sequence length="139" mass="15296">MSEVSSSSENRSPVIGDFKRPQEIEASLKTCNLGIHPNHEKEDIAMGNVSSLEDRGEVGVGHEMLADDINKLNEKIRSQNVVNQKNSEINWAKHLFKNIRAQVEEGEIRTSEAGLENSVDKDPSALVVGESNELDLKSG</sequence>
<proteinExistence type="predicted"/>